<organism evidence="1 2">
    <name type="scientific">Bauldia litoralis</name>
    <dbReference type="NCBI Taxonomy" id="665467"/>
    <lineage>
        <taxon>Bacteria</taxon>
        <taxon>Pseudomonadati</taxon>
        <taxon>Pseudomonadota</taxon>
        <taxon>Alphaproteobacteria</taxon>
        <taxon>Hyphomicrobiales</taxon>
        <taxon>Kaistiaceae</taxon>
        <taxon>Bauldia</taxon>
    </lineage>
</organism>
<accession>A0A1G6BUG1</accession>
<dbReference type="Proteomes" id="UP000199071">
    <property type="component" value="Unassembled WGS sequence"/>
</dbReference>
<dbReference type="EMBL" id="FMXQ01000003">
    <property type="protein sequence ID" value="SDB24222.1"/>
    <property type="molecule type" value="Genomic_DNA"/>
</dbReference>
<protein>
    <recommendedName>
        <fullName evidence="3">Monosaccharide-transporting ATPase</fullName>
    </recommendedName>
</protein>
<dbReference type="SUPFAM" id="SSF74650">
    <property type="entry name" value="Galactose mutarotase-like"/>
    <property type="match status" value="1"/>
</dbReference>
<dbReference type="Gene3D" id="2.70.98.10">
    <property type="match status" value="1"/>
</dbReference>
<dbReference type="AlphaFoldDB" id="A0A1G6BUG1"/>
<dbReference type="InterPro" id="IPR027839">
    <property type="entry name" value="DUF4432"/>
</dbReference>
<dbReference type="Pfam" id="PF14486">
    <property type="entry name" value="DUF4432"/>
    <property type="match status" value="1"/>
</dbReference>
<evidence type="ECO:0008006" key="3">
    <source>
        <dbReference type="Google" id="ProtNLM"/>
    </source>
</evidence>
<dbReference type="OrthoDB" id="146552at2"/>
<dbReference type="InterPro" id="IPR011013">
    <property type="entry name" value="Gal_mutarotase_sf_dom"/>
</dbReference>
<reference evidence="1 2" key="1">
    <citation type="submission" date="2016-10" db="EMBL/GenBank/DDBJ databases">
        <authorList>
            <person name="de Groot N.N."/>
        </authorList>
    </citation>
    <scope>NUCLEOTIDE SEQUENCE [LARGE SCALE GENOMIC DNA]</scope>
    <source>
        <strain evidence="1 2">ATCC 35022</strain>
    </source>
</reference>
<gene>
    <name evidence="1" type="ORF">SAMN02982931_01865</name>
</gene>
<dbReference type="STRING" id="665467.SAMN02982931_01865"/>
<proteinExistence type="predicted"/>
<dbReference type="GO" id="GO:0005975">
    <property type="term" value="P:carbohydrate metabolic process"/>
    <property type="evidence" value="ECO:0007669"/>
    <property type="project" value="InterPro"/>
</dbReference>
<name>A0A1G6BUG1_9HYPH</name>
<dbReference type="GO" id="GO:0003824">
    <property type="term" value="F:catalytic activity"/>
    <property type="evidence" value="ECO:0007669"/>
    <property type="project" value="InterPro"/>
</dbReference>
<keyword evidence="2" id="KW-1185">Reference proteome</keyword>
<evidence type="ECO:0000313" key="1">
    <source>
        <dbReference type="EMBL" id="SDB24222.1"/>
    </source>
</evidence>
<sequence length="367" mass="39967">MSRETVAISLRPAHFAEAEHVLARAGGMTASTFLYGSGVAGLRIANEVGHIDLLPFQGQQIWDAVFHGRTLTMRSMFTEPVATLDYLSNYGGFFLHCGATAMGNPGPEDTHPLHGELPNAPFRDVELLIGEDDDGAYMAMTGSYQHTVAFTHNYIARPTVRLSAGASRVVMDLTIRNLKHTPMDLMYLAHINFRPVDGATLVDAVPDDLDHILFRTTLPSQFKPKEAHVRLLEDVQRDPAVHRTMKAGRPIDPELVMSLVYPSDEAGWAHSMQAHPDGSADFVSHRPGELGKGVRWMTRTGDQDAVGVFLPATAGADGYVAEKAKGNVLTLEPDAEFHTTFAFGALEPTEAEKMRGEIAAVRQAAKA</sequence>
<evidence type="ECO:0000313" key="2">
    <source>
        <dbReference type="Proteomes" id="UP000199071"/>
    </source>
</evidence>
<dbReference type="InterPro" id="IPR014718">
    <property type="entry name" value="GH-type_carb-bd"/>
</dbReference>
<dbReference type="GO" id="GO:0030246">
    <property type="term" value="F:carbohydrate binding"/>
    <property type="evidence" value="ECO:0007669"/>
    <property type="project" value="InterPro"/>
</dbReference>
<dbReference type="RefSeq" id="WP_090876130.1">
    <property type="nucleotide sequence ID" value="NZ_FMXQ01000003.1"/>
</dbReference>